<dbReference type="KEGG" id="eio:H9L01_09585"/>
<dbReference type="InterPro" id="IPR016454">
    <property type="entry name" value="Cysteine_dSase"/>
</dbReference>
<protein>
    <submittedName>
        <fullName evidence="4">Cysteine desulfurase</fullName>
    </submittedName>
</protein>
<dbReference type="PIRSF" id="PIRSF005572">
    <property type="entry name" value="NifS"/>
    <property type="match status" value="1"/>
</dbReference>
<gene>
    <name evidence="4" type="ORF">H9L01_09585</name>
</gene>
<dbReference type="InterPro" id="IPR015422">
    <property type="entry name" value="PyrdxlP-dep_Trfase_small"/>
</dbReference>
<keyword evidence="2" id="KW-0663">Pyridoxal phosphate</keyword>
<comment type="cofactor">
    <cofactor evidence="1">
        <name>pyridoxal 5'-phosphate</name>
        <dbReference type="ChEBI" id="CHEBI:597326"/>
    </cofactor>
</comment>
<evidence type="ECO:0000259" key="3">
    <source>
        <dbReference type="Pfam" id="PF00266"/>
    </source>
</evidence>
<sequence>MQKVHDKPIYLDYASTTPIRPEIIADAHKIQQEFFENADSLHYGGQRVSDLVTKSRQYLAKQFNVLPQEVIFTSGASESNSAAIKGIAFANKHLGNHIITSKVEHSSVMGACKQLEDVFGFEVDYVGVDETGSVDLHQLKQLIRKDTILVALLAVNNEVGSINDIQEITSIVKKNPNTYLHIDGVQALARHDFELKQIDSVSFSAHKIYGVKGSGLWILKAHTPCLPLINGGQQQYGKRGGTTDNVAAILWAKTLRLALEDSKTYYNHVQELSNLLYETFENEPGIVLNSSRLGSPYIFNMSVLNVGSEIMMNGLNAKGIAVSAQSTCNSQSLKPSHVLMAMGANEKRALSSVRISLSHLTTRAEIEKTIETIMEIKKYVQHEL</sequence>
<dbReference type="Proteomes" id="UP000515928">
    <property type="component" value="Chromosome"/>
</dbReference>
<evidence type="ECO:0000256" key="2">
    <source>
        <dbReference type="ARBA" id="ARBA00022898"/>
    </source>
</evidence>
<feature type="domain" description="Aminotransferase class V" evidence="3">
    <location>
        <begin position="9"/>
        <end position="368"/>
    </location>
</feature>
<dbReference type="InterPro" id="IPR015421">
    <property type="entry name" value="PyrdxlP-dep_Trfase_major"/>
</dbReference>
<dbReference type="AlphaFoldDB" id="A0A7G9RYD1"/>
<dbReference type="PANTHER" id="PTHR11601">
    <property type="entry name" value="CYSTEINE DESULFURYLASE FAMILY MEMBER"/>
    <property type="match status" value="1"/>
</dbReference>
<organism evidence="4 5">
    <name type="scientific">Erysipelothrix inopinata</name>
    <dbReference type="NCBI Taxonomy" id="225084"/>
    <lineage>
        <taxon>Bacteria</taxon>
        <taxon>Bacillati</taxon>
        <taxon>Bacillota</taxon>
        <taxon>Erysipelotrichia</taxon>
        <taxon>Erysipelotrichales</taxon>
        <taxon>Erysipelotrichaceae</taxon>
        <taxon>Erysipelothrix</taxon>
    </lineage>
</organism>
<evidence type="ECO:0000313" key="5">
    <source>
        <dbReference type="Proteomes" id="UP000515928"/>
    </source>
</evidence>
<reference evidence="4 5" key="1">
    <citation type="submission" date="2020-08" db="EMBL/GenBank/DDBJ databases">
        <title>Genome sequence of Erysipelothrix inopinata DSM 15511T.</title>
        <authorList>
            <person name="Hyun D.-W."/>
            <person name="Bae J.-W."/>
        </authorList>
    </citation>
    <scope>NUCLEOTIDE SEQUENCE [LARGE SCALE GENOMIC DNA]</scope>
    <source>
        <strain evidence="4 5">DSM 15511</strain>
    </source>
</reference>
<dbReference type="Gene3D" id="3.90.1150.10">
    <property type="entry name" value="Aspartate Aminotransferase, domain 1"/>
    <property type="match status" value="1"/>
</dbReference>
<dbReference type="RefSeq" id="WP_187533730.1">
    <property type="nucleotide sequence ID" value="NZ_CBCSHU010000005.1"/>
</dbReference>
<accession>A0A7G9RYD1</accession>
<dbReference type="GO" id="GO:0003824">
    <property type="term" value="F:catalytic activity"/>
    <property type="evidence" value="ECO:0007669"/>
    <property type="project" value="UniProtKB-ARBA"/>
</dbReference>
<dbReference type="InterPro" id="IPR000192">
    <property type="entry name" value="Aminotrans_V_dom"/>
</dbReference>
<dbReference type="EMBL" id="CP060715">
    <property type="protein sequence ID" value="QNN60606.1"/>
    <property type="molecule type" value="Genomic_DNA"/>
</dbReference>
<dbReference type="InterPro" id="IPR015424">
    <property type="entry name" value="PyrdxlP-dep_Trfase"/>
</dbReference>
<dbReference type="Gene3D" id="1.10.260.50">
    <property type="match status" value="1"/>
</dbReference>
<dbReference type="PANTHER" id="PTHR11601:SF50">
    <property type="entry name" value="CYSTEINE DESULFURASE ISCS 2-RELATED"/>
    <property type="match status" value="1"/>
</dbReference>
<proteinExistence type="predicted"/>
<dbReference type="Pfam" id="PF00266">
    <property type="entry name" value="Aminotran_5"/>
    <property type="match status" value="1"/>
</dbReference>
<name>A0A7G9RYD1_9FIRM</name>
<evidence type="ECO:0000313" key="4">
    <source>
        <dbReference type="EMBL" id="QNN60606.1"/>
    </source>
</evidence>
<dbReference type="Gene3D" id="3.40.640.10">
    <property type="entry name" value="Type I PLP-dependent aspartate aminotransferase-like (Major domain)"/>
    <property type="match status" value="1"/>
</dbReference>
<dbReference type="SUPFAM" id="SSF53383">
    <property type="entry name" value="PLP-dependent transferases"/>
    <property type="match status" value="1"/>
</dbReference>
<evidence type="ECO:0000256" key="1">
    <source>
        <dbReference type="ARBA" id="ARBA00001933"/>
    </source>
</evidence>
<keyword evidence="5" id="KW-1185">Reference proteome</keyword>